<accession>A0A232FFS9</accession>
<name>A0A232FFS9_9HYME</name>
<dbReference type="AlphaFoldDB" id="A0A232FFS9"/>
<keyword evidence="3" id="KW-1185">Reference proteome</keyword>
<protein>
    <submittedName>
        <fullName evidence="2">Uncharacterized protein</fullName>
    </submittedName>
</protein>
<reference evidence="2 3" key="1">
    <citation type="journal article" date="2017" name="Curr. Biol.">
        <title>The Evolution of Venom by Co-option of Single-Copy Genes.</title>
        <authorList>
            <person name="Martinson E.O."/>
            <person name="Mrinalini"/>
            <person name="Kelkar Y.D."/>
            <person name="Chang C.H."/>
            <person name="Werren J.H."/>
        </authorList>
    </citation>
    <scope>NUCLEOTIDE SEQUENCE [LARGE SCALE GENOMIC DNA]</scope>
    <source>
        <strain evidence="2 3">Alberta</strain>
        <tissue evidence="2">Whole body</tissue>
    </source>
</reference>
<feature type="compositionally biased region" description="Low complexity" evidence="1">
    <location>
        <begin position="169"/>
        <end position="182"/>
    </location>
</feature>
<organism evidence="2 3">
    <name type="scientific">Trichomalopsis sarcophagae</name>
    <dbReference type="NCBI Taxonomy" id="543379"/>
    <lineage>
        <taxon>Eukaryota</taxon>
        <taxon>Metazoa</taxon>
        <taxon>Ecdysozoa</taxon>
        <taxon>Arthropoda</taxon>
        <taxon>Hexapoda</taxon>
        <taxon>Insecta</taxon>
        <taxon>Pterygota</taxon>
        <taxon>Neoptera</taxon>
        <taxon>Endopterygota</taxon>
        <taxon>Hymenoptera</taxon>
        <taxon>Apocrita</taxon>
        <taxon>Proctotrupomorpha</taxon>
        <taxon>Chalcidoidea</taxon>
        <taxon>Pteromalidae</taxon>
        <taxon>Pteromalinae</taxon>
        <taxon>Trichomalopsis</taxon>
    </lineage>
</organism>
<gene>
    <name evidence="2" type="ORF">TSAR_000567</name>
</gene>
<dbReference type="Proteomes" id="UP000215335">
    <property type="component" value="Unassembled WGS sequence"/>
</dbReference>
<evidence type="ECO:0000313" key="2">
    <source>
        <dbReference type="EMBL" id="OXU29413.1"/>
    </source>
</evidence>
<dbReference type="STRING" id="543379.A0A232FFS9"/>
<evidence type="ECO:0000256" key="1">
    <source>
        <dbReference type="SAM" id="MobiDB-lite"/>
    </source>
</evidence>
<dbReference type="EMBL" id="NNAY01000293">
    <property type="protein sequence ID" value="OXU29413.1"/>
    <property type="molecule type" value="Genomic_DNA"/>
</dbReference>
<feature type="compositionally biased region" description="Low complexity" evidence="1">
    <location>
        <begin position="34"/>
        <end position="44"/>
    </location>
</feature>
<feature type="region of interest" description="Disordered" evidence="1">
    <location>
        <begin position="161"/>
        <end position="187"/>
    </location>
</feature>
<proteinExistence type="predicted"/>
<sequence>MWLSTAEGNGGGGGRPLFPQWSHHVYPQFLPGSHPNANANANHHVSQHHHEHTPASEQALRRGRRQPNNPSAAAGYYIPNHYSNHHNYHSNNYNYHRHHHYHHHNNNNHHHALQKHIDQPRNIYHRNSGYGLQESGGVMSQSESQDDGEYEVIIVDENNSSILADHDVPSSGPPSTKSSTKTLNDPKNWPVTSLFSDSFLPGNYYEY</sequence>
<evidence type="ECO:0000313" key="3">
    <source>
        <dbReference type="Proteomes" id="UP000215335"/>
    </source>
</evidence>
<feature type="region of interest" description="Disordered" evidence="1">
    <location>
        <begin position="29"/>
        <end position="78"/>
    </location>
</feature>
<comment type="caution">
    <text evidence="2">The sequence shown here is derived from an EMBL/GenBank/DDBJ whole genome shotgun (WGS) entry which is preliminary data.</text>
</comment>